<keyword evidence="8 16" id="KW-0418">Kinase</keyword>
<keyword evidence="10" id="KW-0460">Magnesium</keyword>
<gene>
    <name evidence="16" type="primary">LOC115624090</name>
</gene>
<reference evidence="16" key="1">
    <citation type="submission" date="2025-08" db="UniProtKB">
        <authorList>
            <consortium name="RefSeq"/>
        </authorList>
    </citation>
    <scope>IDENTIFICATION</scope>
    <source>
        <strain evidence="16">11010-0011.00</strain>
        <tissue evidence="16">Whole body</tissue>
    </source>
</reference>
<feature type="domain" description="Carbohydrate kinase PfkB" evidence="14">
    <location>
        <begin position="91"/>
        <end position="400"/>
    </location>
</feature>
<dbReference type="GO" id="GO:0006166">
    <property type="term" value="P:purine ribonucleoside salvage"/>
    <property type="evidence" value="ECO:0007669"/>
    <property type="project" value="UniProtKB-KW"/>
</dbReference>
<keyword evidence="7" id="KW-0547">Nucleotide-binding</keyword>
<dbReference type="GO" id="GO:0005829">
    <property type="term" value="C:cytosol"/>
    <property type="evidence" value="ECO:0007669"/>
    <property type="project" value="TreeGrafter"/>
</dbReference>
<dbReference type="InterPro" id="IPR001805">
    <property type="entry name" value="Adenokinase"/>
</dbReference>
<evidence type="ECO:0000256" key="3">
    <source>
        <dbReference type="ARBA" id="ARBA00010688"/>
    </source>
</evidence>
<organism evidence="15 16">
    <name type="scientific">Drosophila lebanonensis</name>
    <name type="common">Fruit fly</name>
    <name type="synonym">Scaptodrosophila lebanonensis</name>
    <dbReference type="NCBI Taxonomy" id="7225"/>
    <lineage>
        <taxon>Eukaryota</taxon>
        <taxon>Metazoa</taxon>
        <taxon>Ecdysozoa</taxon>
        <taxon>Arthropoda</taxon>
        <taxon>Hexapoda</taxon>
        <taxon>Insecta</taxon>
        <taxon>Pterygota</taxon>
        <taxon>Neoptera</taxon>
        <taxon>Endopterygota</taxon>
        <taxon>Diptera</taxon>
        <taxon>Brachycera</taxon>
        <taxon>Muscomorpha</taxon>
        <taxon>Ephydroidea</taxon>
        <taxon>Drosophilidae</taxon>
        <taxon>Scaptodrosophila</taxon>
    </lineage>
</organism>
<dbReference type="OrthoDB" id="432447at2759"/>
<evidence type="ECO:0000259" key="14">
    <source>
        <dbReference type="Pfam" id="PF00294"/>
    </source>
</evidence>
<feature type="active site" description="Proton acceptor" evidence="13">
    <location>
        <position position="362"/>
    </location>
</feature>
<dbReference type="CDD" id="cd01168">
    <property type="entry name" value="adenosine_kinase"/>
    <property type="match status" value="1"/>
</dbReference>
<keyword evidence="5" id="KW-0808">Transferase</keyword>
<dbReference type="GO" id="GO:0044209">
    <property type="term" value="P:AMP salvage"/>
    <property type="evidence" value="ECO:0007669"/>
    <property type="project" value="UniProtKB-UniPathway"/>
</dbReference>
<dbReference type="Gene3D" id="3.40.1190.20">
    <property type="match status" value="1"/>
</dbReference>
<evidence type="ECO:0000256" key="6">
    <source>
        <dbReference type="ARBA" id="ARBA00022726"/>
    </source>
</evidence>
<evidence type="ECO:0000256" key="12">
    <source>
        <dbReference type="ARBA" id="ARBA00068771"/>
    </source>
</evidence>
<accession>A0A6J2TGH2</accession>
<dbReference type="CTD" id="41476"/>
<dbReference type="Gene3D" id="3.30.1110.10">
    <property type="match status" value="1"/>
</dbReference>
<comment type="pathway">
    <text evidence="2">Purine metabolism; AMP biosynthesis via salvage pathway; AMP from adenosine: step 1/1.</text>
</comment>
<dbReference type="FunFam" id="3.40.1190.20:FF:000076">
    <property type="entry name" value="Adenosine kinase"/>
    <property type="match status" value="1"/>
</dbReference>
<dbReference type="PANTHER" id="PTHR45769">
    <property type="entry name" value="ADENOSINE KINASE"/>
    <property type="match status" value="1"/>
</dbReference>
<dbReference type="UniPathway" id="UPA00588">
    <property type="reaction ID" value="UER00659"/>
</dbReference>
<protein>
    <recommendedName>
        <fullName evidence="12">Adenosine kinase</fullName>
        <ecNumber evidence="4">2.7.1.20</ecNumber>
    </recommendedName>
</protein>
<evidence type="ECO:0000256" key="2">
    <source>
        <dbReference type="ARBA" id="ARBA00004801"/>
    </source>
</evidence>
<evidence type="ECO:0000256" key="5">
    <source>
        <dbReference type="ARBA" id="ARBA00022679"/>
    </source>
</evidence>
<evidence type="ECO:0000256" key="4">
    <source>
        <dbReference type="ARBA" id="ARBA00012119"/>
    </source>
</evidence>
<dbReference type="Pfam" id="PF00294">
    <property type="entry name" value="PfkB"/>
    <property type="match status" value="1"/>
</dbReference>
<dbReference type="GO" id="GO:0005634">
    <property type="term" value="C:nucleus"/>
    <property type="evidence" value="ECO:0007669"/>
    <property type="project" value="TreeGrafter"/>
</dbReference>
<proteinExistence type="inferred from homology"/>
<dbReference type="SUPFAM" id="SSF53613">
    <property type="entry name" value="Ribokinase-like"/>
    <property type="match status" value="1"/>
</dbReference>
<evidence type="ECO:0000256" key="1">
    <source>
        <dbReference type="ARBA" id="ARBA00001946"/>
    </source>
</evidence>
<comment type="similarity">
    <text evidence="3">Belongs to the carbohydrate kinase PfkB family.</text>
</comment>
<keyword evidence="15" id="KW-1185">Reference proteome</keyword>
<dbReference type="AlphaFoldDB" id="A0A6J2TGH2"/>
<evidence type="ECO:0000256" key="11">
    <source>
        <dbReference type="ARBA" id="ARBA00051362"/>
    </source>
</evidence>
<evidence type="ECO:0000256" key="8">
    <source>
        <dbReference type="ARBA" id="ARBA00022777"/>
    </source>
</evidence>
<dbReference type="GeneID" id="115624090"/>
<sequence length="411" mass="45253">MRQLPKGSVGYFVSRHLRQGAAIAFKPNWSLYSTQSLLAPPSPITLSHRVHSTRNFASKEKKKKMEVEEGVLIGFGNPLLDITVSIDDSSLLEKYGLQANAAIIAEEKHLPLFEELSGMDTVQYSAGGACQNSMRIVQWILGSPFRALYFGAVGKDKFGETIAKRAKADGVETHYQVNDGKPTGTCAVIISGMNRSLVANLGAAAHFTEDWMDTEESLCVVERAQYYYITGFFLAVSPPTVLRIAKFANGSNRTTVINLSAVFVMQTHKKELDELIPYVDIIIGNKEEALAFSSASNWDTSDIFEIGRRLQCLPKEKGLPRVVMITDAVCPVLVFQENDKLLEYPVPKVDKSKIVDTNGCGDAFVGGFLSQLVQHMPLDYCIRAGIFASQQVLGIVGIQINKLPKFNESCM</sequence>
<keyword evidence="9" id="KW-0067">ATP-binding</keyword>
<dbReference type="GO" id="GO:0005524">
    <property type="term" value="F:ATP binding"/>
    <property type="evidence" value="ECO:0007669"/>
    <property type="project" value="UniProtKB-KW"/>
</dbReference>
<dbReference type="PRINTS" id="PR00989">
    <property type="entry name" value="ADENOKINASE"/>
</dbReference>
<dbReference type="InterPro" id="IPR029056">
    <property type="entry name" value="Ribokinase-like"/>
</dbReference>
<evidence type="ECO:0000256" key="10">
    <source>
        <dbReference type="ARBA" id="ARBA00022842"/>
    </source>
</evidence>
<evidence type="ECO:0000313" key="16">
    <source>
        <dbReference type="RefSeq" id="XP_030374540.1"/>
    </source>
</evidence>
<dbReference type="GO" id="GO:0004001">
    <property type="term" value="F:adenosine kinase activity"/>
    <property type="evidence" value="ECO:0007669"/>
    <property type="project" value="UniProtKB-EC"/>
</dbReference>
<evidence type="ECO:0000256" key="7">
    <source>
        <dbReference type="ARBA" id="ARBA00022741"/>
    </source>
</evidence>
<dbReference type="RefSeq" id="XP_030374540.1">
    <property type="nucleotide sequence ID" value="XM_030518680.1"/>
</dbReference>
<comment type="catalytic activity">
    <reaction evidence="11">
        <text>adenosine + ATP = AMP + ADP + H(+)</text>
        <dbReference type="Rhea" id="RHEA:20824"/>
        <dbReference type="ChEBI" id="CHEBI:15378"/>
        <dbReference type="ChEBI" id="CHEBI:16335"/>
        <dbReference type="ChEBI" id="CHEBI:30616"/>
        <dbReference type="ChEBI" id="CHEBI:456215"/>
        <dbReference type="ChEBI" id="CHEBI:456216"/>
        <dbReference type="EC" id="2.7.1.20"/>
    </reaction>
</comment>
<dbReference type="EC" id="2.7.1.20" evidence="4"/>
<evidence type="ECO:0000313" key="15">
    <source>
        <dbReference type="Proteomes" id="UP000504634"/>
    </source>
</evidence>
<evidence type="ECO:0000256" key="13">
    <source>
        <dbReference type="PIRSR" id="PIRSR601805-1"/>
    </source>
</evidence>
<name>A0A6J2TGH2_DROLE</name>
<comment type="cofactor">
    <cofactor evidence="1">
        <name>Mg(2+)</name>
        <dbReference type="ChEBI" id="CHEBI:18420"/>
    </cofactor>
</comment>
<dbReference type="PANTHER" id="PTHR45769:SF3">
    <property type="entry name" value="ADENOSINE KINASE"/>
    <property type="match status" value="1"/>
</dbReference>
<keyword evidence="6" id="KW-0660">Purine salvage</keyword>
<dbReference type="GO" id="GO:0006144">
    <property type="term" value="P:purine nucleobase metabolic process"/>
    <property type="evidence" value="ECO:0007669"/>
    <property type="project" value="TreeGrafter"/>
</dbReference>
<dbReference type="Proteomes" id="UP000504634">
    <property type="component" value="Unplaced"/>
</dbReference>
<dbReference type="InterPro" id="IPR011611">
    <property type="entry name" value="PfkB_dom"/>
</dbReference>
<evidence type="ECO:0000256" key="9">
    <source>
        <dbReference type="ARBA" id="ARBA00022840"/>
    </source>
</evidence>